<feature type="domain" description="DUF2421" evidence="7">
    <location>
        <begin position="743"/>
        <end position="972"/>
    </location>
</feature>
<feature type="domain" description="Putative ER transporter 6TM N-terminal" evidence="8">
    <location>
        <begin position="3"/>
        <end position="419"/>
    </location>
</feature>
<feature type="transmembrane region" description="Helical" evidence="6">
    <location>
        <begin position="658"/>
        <end position="674"/>
    </location>
</feature>
<feature type="compositionally biased region" description="Basic and acidic residues" evidence="5">
    <location>
        <begin position="377"/>
        <end position="398"/>
    </location>
</feature>
<dbReference type="Pfam" id="PF10337">
    <property type="entry name" value="ArAE_2_N"/>
    <property type="match status" value="1"/>
</dbReference>
<evidence type="ECO:0000259" key="8">
    <source>
        <dbReference type="Pfam" id="PF10337"/>
    </source>
</evidence>
<dbReference type="OrthoDB" id="2274698at2759"/>
<dbReference type="InterPro" id="IPR049453">
    <property type="entry name" value="Memb_transporter_dom"/>
</dbReference>
<evidence type="ECO:0000313" key="10">
    <source>
        <dbReference type="EMBL" id="KAF2863186.1"/>
    </source>
</evidence>
<evidence type="ECO:0000256" key="4">
    <source>
        <dbReference type="ARBA" id="ARBA00023136"/>
    </source>
</evidence>
<gene>
    <name evidence="10" type="ORF">K470DRAFT_211067</name>
</gene>
<dbReference type="PROSITE" id="PS51257">
    <property type="entry name" value="PROKAR_LIPOPROTEIN"/>
    <property type="match status" value="1"/>
</dbReference>
<feature type="transmembrane region" description="Helical" evidence="6">
    <location>
        <begin position="576"/>
        <end position="596"/>
    </location>
</feature>
<dbReference type="PANTHER" id="PTHR37994">
    <property type="entry name" value="ARAE_2_N DOMAIN-CONTAINING PROTEIN-RELATED"/>
    <property type="match status" value="1"/>
</dbReference>
<proteinExistence type="predicted"/>
<dbReference type="GO" id="GO:0016020">
    <property type="term" value="C:membrane"/>
    <property type="evidence" value="ECO:0007669"/>
    <property type="project" value="UniProtKB-SubCell"/>
</dbReference>
<dbReference type="InterPro" id="IPR018820">
    <property type="entry name" value="BRE4-related_DUF2421"/>
</dbReference>
<evidence type="ECO:0000256" key="2">
    <source>
        <dbReference type="ARBA" id="ARBA00022692"/>
    </source>
</evidence>
<keyword evidence="3 6" id="KW-1133">Transmembrane helix</keyword>
<dbReference type="AlphaFoldDB" id="A0A6A7C6J3"/>
<feature type="domain" description="Integral membrane bound transporter" evidence="9">
    <location>
        <begin position="592"/>
        <end position="739"/>
    </location>
</feature>
<dbReference type="InterPro" id="IPR018823">
    <property type="entry name" value="ArAE_2_N"/>
</dbReference>
<evidence type="ECO:0000259" key="7">
    <source>
        <dbReference type="Pfam" id="PF10334"/>
    </source>
</evidence>
<sequence>MQMFKGALAPTIAIACFQSYSFASLFVTIGYLVGVVSILSVAIQPRAKLMQTMLVNVLATCLAAALCLLAMFCVITARSTTGGGGAPAVAKPGTSPSVAYSSSASAVSGVWLFALIYTINAIRCKNPQFSIACTMMAIFSNVSSVYSPHFTSFGQAARFIKTLLQAFLLGHSIATTVSLLVFPLTSRQIFFKSFAACISTLQTVLNSHLEYIHSMERSDAFALHRVNTTGEEFTPKEAEEFQNNIHKLSALHAKLDADLGLAKREIAVGKLGPDDLQSIYRQLRLVLLPTNGLASTRQVLKRVAEERGWDIASDFSRVDPETAKTEDDRVRARAVHEWNNLMKRLREPFNQITQTINDGLEHTSIVLGLSKKKKQARAADDTAEERGDEPRPGDKDFLPHYKKAAAKFLDSKKEMLRAWCAMHGIELRDDFFDNPYRKEYHAPPWMELDPQSPERRWVRRQLFLCLYLEFLLYNISRQVYQLMEVVESLQSSGKLSKSRLIVPGHKRLRKWLINVCTGRDEKGDDQQVDRDTDTVQVYMGQAYLERKDPEHLAARTKWEKTSNILRKVSHFLRSPASAFGFRVACATMSIAVIAFLRDTQQQFITQRLFWAQIICSISMSPSAGQTLRAFMLRALGTVLAIVMSFIAYYIVDGKAAGVLVFFFVFLHVGVWVLLKHPEYTVAGMIMQVTLAITLGYELQVSQIGKQRAVATGQAYYPLYMLGPIRLATVLGGCFVAWIWTIFPYPITEHSQVRKNLGSALYMLANYYSIMLETVRIRLSSPGAWDSKGGAMVKLDKSRRKVFGKFNTLASALRGQMAFLGFDIPIGGKFPRQEYQNVVELMQSAANFMVLVTIASTAFADAGQRDGWTHTSRWRDDFQRIMSEADIATHQITTLLTLFSGSITTGTPLPPYLQVPEPYELSKHLDEIDKDILSVRHIAEPGYSAFALIQLGSRCMVEDVRLILKAMKELVGEMDFSFHIVSSHSNDSSDSAIAKTTIKEE</sequence>
<evidence type="ECO:0000256" key="1">
    <source>
        <dbReference type="ARBA" id="ARBA00004141"/>
    </source>
</evidence>
<organism evidence="10 11">
    <name type="scientific">Piedraia hortae CBS 480.64</name>
    <dbReference type="NCBI Taxonomy" id="1314780"/>
    <lineage>
        <taxon>Eukaryota</taxon>
        <taxon>Fungi</taxon>
        <taxon>Dikarya</taxon>
        <taxon>Ascomycota</taxon>
        <taxon>Pezizomycotina</taxon>
        <taxon>Dothideomycetes</taxon>
        <taxon>Dothideomycetidae</taxon>
        <taxon>Capnodiales</taxon>
        <taxon>Piedraiaceae</taxon>
        <taxon>Piedraia</taxon>
    </lineage>
</organism>
<feature type="region of interest" description="Disordered" evidence="5">
    <location>
        <begin position="376"/>
        <end position="398"/>
    </location>
</feature>
<dbReference type="PANTHER" id="PTHR37994:SF4">
    <property type="entry name" value="ER TRANSPORTER 6TM N-TERMINAL DOMAIN-CONTAINING PROTEIN-RELATED"/>
    <property type="match status" value="1"/>
</dbReference>
<dbReference type="Pfam" id="PF13515">
    <property type="entry name" value="FUSC_2"/>
    <property type="match status" value="1"/>
</dbReference>
<feature type="transmembrane region" description="Helical" evidence="6">
    <location>
        <begin position="20"/>
        <end position="42"/>
    </location>
</feature>
<keyword evidence="2 6" id="KW-0812">Transmembrane</keyword>
<feature type="compositionally biased region" description="Low complexity" evidence="5">
    <location>
        <begin position="981"/>
        <end position="993"/>
    </location>
</feature>
<evidence type="ECO:0000256" key="5">
    <source>
        <dbReference type="SAM" id="MobiDB-lite"/>
    </source>
</evidence>
<keyword evidence="4 6" id="KW-0472">Membrane</keyword>
<feature type="transmembrane region" description="Helical" evidence="6">
    <location>
        <begin position="54"/>
        <end position="77"/>
    </location>
</feature>
<feature type="transmembrane region" description="Helical" evidence="6">
    <location>
        <begin position="166"/>
        <end position="184"/>
    </location>
</feature>
<keyword evidence="11" id="KW-1185">Reference proteome</keyword>
<comment type="subcellular location">
    <subcellularLocation>
        <location evidence="1">Membrane</location>
        <topology evidence="1">Multi-pass membrane protein</topology>
    </subcellularLocation>
</comment>
<feature type="transmembrane region" description="Helical" evidence="6">
    <location>
        <begin position="630"/>
        <end position="651"/>
    </location>
</feature>
<accession>A0A6A7C6J3</accession>
<reference evidence="10" key="1">
    <citation type="journal article" date="2020" name="Stud. Mycol.">
        <title>101 Dothideomycetes genomes: a test case for predicting lifestyles and emergence of pathogens.</title>
        <authorList>
            <person name="Haridas S."/>
            <person name="Albert R."/>
            <person name="Binder M."/>
            <person name="Bloem J."/>
            <person name="Labutti K."/>
            <person name="Salamov A."/>
            <person name="Andreopoulos B."/>
            <person name="Baker S."/>
            <person name="Barry K."/>
            <person name="Bills G."/>
            <person name="Bluhm B."/>
            <person name="Cannon C."/>
            <person name="Castanera R."/>
            <person name="Culley D."/>
            <person name="Daum C."/>
            <person name="Ezra D."/>
            <person name="Gonzalez J."/>
            <person name="Henrissat B."/>
            <person name="Kuo A."/>
            <person name="Liang C."/>
            <person name="Lipzen A."/>
            <person name="Lutzoni F."/>
            <person name="Magnuson J."/>
            <person name="Mondo S."/>
            <person name="Nolan M."/>
            <person name="Ohm R."/>
            <person name="Pangilinan J."/>
            <person name="Park H.-J."/>
            <person name="Ramirez L."/>
            <person name="Alfaro M."/>
            <person name="Sun H."/>
            <person name="Tritt A."/>
            <person name="Yoshinaga Y."/>
            <person name="Zwiers L.-H."/>
            <person name="Turgeon B."/>
            <person name="Goodwin S."/>
            <person name="Spatafora J."/>
            <person name="Crous P."/>
            <person name="Grigoriev I."/>
        </authorList>
    </citation>
    <scope>NUCLEOTIDE SEQUENCE</scope>
    <source>
        <strain evidence="10">CBS 480.64</strain>
    </source>
</reference>
<dbReference type="EMBL" id="MU005962">
    <property type="protein sequence ID" value="KAF2863186.1"/>
    <property type="molecule type" value="Genomic_DNA"/>
</dbReference>
<evidence type="ECO:0000259" key="9">
    <source>
        <dbReference type="Pfam" id="PF13515"/>
    </source>
</evidence>
<evidence type="ECO:0008006" key="12">
    <source>
        <dbReference type="Google" id="ProtNLM"/>
    </source>
</evidence>
<dbReference type="Proteomes" id="UP000799421">
    <property type="component" value="Unassembled WGS sequence"/>
</dbReference>
<feature type="transmembrane region" description="Helical" evidence="6">
    <location>
        <begin position="718"/>
        <end position="739"/>
    </location>
</feature>
<evidence type="ECO:0000256" key="3">
    <source>
        <dbReference type="ARBA" id="ARBA00022989"/>
    </source>
</evidence>
<evidence type="ECO:0000313" key="11">
    <source>
        <dbReference type="Proteomes" id="UP000799421"/>
    </source>
</evidence>
<feature type="transmembrane region" description="Helical" evidence="6">
    <location>
        <begin position="97"/>
        <end position="117"/>
    </location>
</feature>
<evidence type="ECO:0000256" key="6">
    <source>
        <dbReference type="SAM" id="Phobius"/>
    </source>
</evidence>
<protein>
    <recommendedName>
        <fullName evidence="12">ER transporter 6TM N-terminal domain-containing protein</fullName>
    </recommendedName>
</protein>
<dbReference type="Pfam" id="PF10334">
    <property type="entry name" value="BRE4"/>
    <property type="match status" value="1"/>
</dbReference>
<feature type="region of interest" description="Disordered" evidence="5">
    <location>
        <begin position="981"/>
        <end position="1000"/>
    </location>
</feature>
<name>A0A6A7C6J3_9PEZI</name>